<reference evidence="7" key="1">
    <citation type="submission" date="2025-08" db="UniProtKB">
        <authorList>
            <consortium name="RefSeq"/>
        </authorList>
    </citation>
    <scope>IDENTIFICATION</scope>
</reference>
<keyword evidence="6" id="KW-1185">Reference proteome</keyword>
<dbReference type="OMA" id="LDFRWFD"/>
<keyword evidence="4" id="KW-0732">Signal</keyword>
<feature type="compositionally biased region" description="Basic and acidic residues" evidence="3">
    <location>
        <begin position="389"/>
        <end position="413"/>
    </location>
</feature>
<dbReference type="OrthoDB" id="6514358at2759"/>
<organism evidence="6 7">
    <name type="scientific">Acanthaster planci</name>
    <name type="common">Crown-of-thorns starfish</name>
    <dbReference type="NCBI Taxonomy" id="133434"/>
    <lineage>
        <taxon>Eukaryota</taxon>
        <taxon>Metazoa</taxon>
        <taxon>Echinodermata</taxon>
        <taxon>Eleutherozoa</taxon>
        <taxon>Asterozoa</taxon>
        <taxon>Asteroidea</taxon>
        <taxon>Valvatacea</taxon>
        <taxon>Valvatida</taxon>
        <taxon>Acanthasteridae</taxon>
        <taxon>Acanthaster</taxon>
    </lineage>
</organism>
<evidence type="ECO:0000313" key="7">
    <source>
        <dbReference type="RefSeq" id="XP_022108109.1"/>
    </source>
</evidence>
<dbReference type="PANTHER" id="PTHR24652:SF67">
    <property type="entry name" value="LOW-DENSITY LIPOPROTEIN RECEPTOR CLASS A DOMAIN-CONTAINING PROTEIN 2"/>
    <property type="match status" value="1"/>
</dbReference>
<keyword evidence="1" id="KW-1015">Disulfide bond</keyword>
<dbReference type="CDD" id="cd00041">
    <property type="entry name" value="CUB"/>
    <property type="match status" value="1"/>
</dbReference>
<evidence type="ECO:0000256" key="2">
    <source>
        <dbReference type="PROSITE-ProRule" id="PRU00059"/>
    </source>
</evidence>
<dbReference type="GeneID" id="110988669"/>
<dbReference type="SUPFAM" id="SSF49854">
    <property type="entry name" value="Spermadhesin, CUB domain"/>
    <property type="match status" value="1"/>
</dbReference>
<dbReference type="Gene3D" id="2.60.120.290">
    <property type="entry name" value="Spermadhesin, CUB domain"/>
    <property type="match status" value="1"/>
</dbReference>
<dbReference type="Pfam" id="PF00431">
    <property type="entry name" value="CUB"/>
    <property type="match status" value="1"/>
</dbReference>
<feature type="chain" id="PRO_5034662834" evidence="4">
    <location>
        <begin position="25"/>
        <end position="497"/>
    </location>
</feature>
<feature type="signal peptide" evidence="4">
    <location>
        <begin position="1"/>
        <end position="24"/>
    </location>
</feature>
<dbReference type="RefSeq" id="XP_022108109.1">
    <property type="nucleotide sequence ID" value="XM_022252417.1"/>
</dbReference>
<dbReference type="Proteomes" id="UP000694845">
    <property type="component" value="Unplaced"/>
</dbReference>
<dbReference type="SMART" id="SM00042">
    <property type="entry name" value="CUB"/>
    <property type="match status" value="1"/>
</dbReference>
<feature type="region of interest" description="Disordered" evidence="3">
    <location>
        <begin position="389"/>
        <end position="429"/>
    </location>
</feature>
<evidence type="ECO:0000256" key="3">
    <source>
        <dbReference type="SAM" id="MobiDB-lite"/>
    </source>
</evidence>
<protein>
    <submittedName>
        <fullName evidence="7">Uncharacterized protein LOC110988669</fullName>
    </submittedName>
</protein>
<feature type="domain" description="CUB" evidence="5">
    <location>
        <begin position="53"/>
        <end position="178"/>
    </location>
</feature>
<name>A0A8B7ZRT5_ACAPL</name>
<feature type="region of interest" description="Disordered" evidence="3">
    <location>
        <begin position="448"/>
        <end position="497"/>
    </location>
</feature>
<dbReference type="KEGG" id="aplc:110988669"/>
<gene>
    <name evidence="7" type="primary">LOC110988669</name>
</gene>
<comment type="caution">
    <text evidence="2">Lacks conserved residue(s) required for the propagation of feature annotation.</text>
</comment>
<sequence length="497" mass="54907">MFPWKISPVVVLVILQMCARKSLACRLGKAMADLSSRIPLEEEVLISPSDGSCMSVRSGTDHYGKILSSHSTSQSQDIFNIFIHCEYTMESKLPFQRVMLDFRWFDVSRRYLTDPTCEHASVTFYDGPDGATSPVLRNATCGSQRPALLTSSQSALSMQIYASGNLSVVDFVAVYSSFSNDTFCNSSEQPEERILCQSTNRCIPKDLSCDRQGVSNCGDEDFSDQVNEIAPAFCPVTHDIDWTPLLITVACIAALSIPLLLYWCCWRPGYIPWLCCTFRRRRCCELGGSCTTPSRHLCRRACSCRGYAGCTCTCCPGAVGPQPGKKPSSNPHRPRKVGRAELIPRSRGRRHVDSPSNVFVIMEDAPEPNGEKGRKQQKPVLKKEALHVAVADHRPHPRDHGNTGRYVSPEEKSPNSPQDIATKPGSAITKNKPFKIYPIMPVNLGSETMKPMQGPLDVHGDPSRRNQGFAQDDVGGPPAFTPSKKMYSDGGHVREGR</sequence>
<feature type="region of interest" description="Disordered" evidence="3">
    <location>
        <begin position="321"/>
        <end position="356"/>
    </location>
</feature>
<evidence type="ECO:0000256" key="4">
    <source>
        <dbReference type="SAM" id="SignalP"/>
    </source>
</evidence>
<dbReference type="PANTHER" id="PTHR24652">
    <property type="entry name" value="LOW-DENSITY LIPOPROTEIN RECEPTOR CLASS A DOMAIN-CONTAINING PROTEIN 2"/>
    <property type="match status" value="1"/>
</dbReference>
<dbReference type="InterPro" id="IPR042333">
    <property type="entry name" value="LRAD2/Mig-13-like"/>
</dbReference>
<accession>A0A8B7ZRT5</accession>
<dbReference type="InterPro" id="IPR035914">
    <property type="entry name" value="Sperma_CUB_dom_sf"/>
</dbReference>
<dbReference type="InterPro" id="IPR000859">
    <property type="entry name" value="CUB_dom"/>
</dbReference>
<dbReference type="PROSITE" id="PS01180">
    <property type="entry name" value="CUB"/>
    <property type="match status" value="1"/>
</dbReference>
<evidence type="ECO:0000259" key="5">
    <source>
        <dbReference type="PROSITE" id="PS01180"/>
    </source>
</evidence>
<proteinExistence type="predicted"/>
<evidence type="ECO:0000313" key="6">
    <source>
        <dbReference type="Proteomes" id="UP000694845"/>
    </source>
</evidence>
<dbReference type="AlphaFoldDB" id="A0A8B7ZRT5"/>
<evidence type="ECO:0000256" key="1">
    <source>
        <dbReference type="ARBA" id="ARBA00023157"/>
    </source>
</evidence>